<feature type="binding site" evidence="1 2">
    <location>
        <position position="90"/>
    </location>
    <ligand>
        <name>Mg(2+)</name>
        <dbReference type="ChEBI" id="CHEBI:18420"/>
        <label>2</label>
    </ligand>
</feature>
<dbReference type="RefSeq" id="WP_170150510.1">
    <property type="nucleotide sequence ID" value="NZ_RBIM01000008.1"/>
</dbReference>
<protein>
    <recommendedName>
        <fullName evidence="1">3'(2'),5'-bisphosphate nucleotidase CysQ</fullName>
        <ecNumber evidence="1">3.1.3.7</ecNumber>
    </recommendedName>
    <alternativeName>
        <fullName evidence="1">3'(2'),5-bisphosphonucleoside 3'(2')-phosphohydrolase</fullName>
    </alternativeName>
    <alternativeName>
        <fullName evidence="1">3'-phosphoadenosine 5'-phosphate phosphatase</fullName>
        <shortName evidence="1">PAP phosphatase</shortName>
    </alternativeName>
</protein>
<dbReference type="HAMAP" id="MF_02095">
    <property type="entry name" value="CysQ"/>
    <property type="match status" value="1"/>
</dbReference>
<feature type="binding site" evidence="1">
    <location>
        <position position="92"/>
    </location>
    <ligand>
        <name>Mg(2+)</name>
        <dbReference type="ChEBI" id="CHEBI:18420"/>
        <label>1</label>
    </ligand>
</feature>
<feature type="binding site" evidence="1">
    <location>
        <position position="90"/>
    </location>
    <ligand>
        <name>Mg(2+)</name>
        <dbReference type="ChEBI" id="CHEBI:18420"/>
        <label>1</label>
    </ligand>
</feature>
<evidence type="ECO:0000313" key="3">
    <source>
        <dbReference type="EMBL" id="RKQ94151.1"/>
    </source>
</evidence>
<dbReference type="GO" id="GO:0000287">
    <property type="term" value="F:magnesium ion binding"/>
    <property type="evidence" value="ECO:0007669"/>
    <property type="project" value="UniProtKB-UniRule"/>
</dbReference>
<dbReference type="Proteomes" id="UP000273675">
    <property type="component" value="Unassembled WGS sequence"/>
</dbReference>
<dbReference type="GO" id="GO:0050427">
    <property type="term" value="P:3'-phosphoadenosine 5'-phosphosulfate metabolic process"/>
    <property type="evidence" value="ECO:0007669"/>
    <property type="project" value="TreeGrafter"/>
</dbReference>
<organism evidence="3 4">
    <name type="scientific">Maricaulis maris</name>
    <dbReference type="NCBI Taxonomy" id="74318"/>
    <lineage>
        <taxon>Bacteria</taxon>
        <taxon>Pseudomonadati</taxon>
        <taxon>Pseudomonadota</taxon>
        <taxon>Alphaproteobacteria</taxon>
        <taxon>Maricaulales</taxon>
        <taxon>Maricaulaceae</taxon>
        <taxon>Maricaulis</taxon>
    </lineage>
</organism>
<dbReference type="InterPro" id="IPR006240">
    <property type="entry name" value="CysQ"/>
</dbReference>
<keyword evidence="1" id="KW-1003">Cell membrane</keyword>
<evidence type="ECO:0000256" key="1">
    <source>
        <dbReference type="HAMAP-Rule" id="MF_02095"/>
    </source>
</evidence>
<reference evidence="3 4" key="1">
    <citation type="submission" date="2018-10" db="EMBL/GenBank/DDBJ databases">
        <title>Genomic Encyclopedia of Type Strains, Phase IV (KMG-IV): sequencing the most valuable type-strain genomes for metagenomic binning, comparative biology and taxonomic classification.</title>
        <authorList>
            <person name="Goeker M."/>
        </authorList>
    </citation>
    <scope>NUCLEOTIDE SEQUENCE [LARGE SCALE GENOMIC DNA]</scope>
    <source>
        <strain evidence="3 4">DSM 4734</strain>
    </source>
</reference>
<dbReference type="AlphaFoldDB" id="A0A495D141"/>
<dbReference type="GO" id="GO:0008441">
    <property type="term" value="F:3'(2'),5'-bisphosphate nucleotidase activity"/>
    <property type="evidence" value="ECO:0007669"/>
    <property type="project" value="UniProtKB-UniRule"/>
</dbReference>
<dbReference type="PANTHER" id="PTHR43028:SF5">
    <property type="entry name" value="3'(2'),5'-BISPHOSPHATE NUCLEOTIDASE 1"/>
    <property type="match status" value="1"/>
</dbReference>
<keyword evidence="1 2" id="KW-0460">Magnesium</keyword>
<feature type="binding site" evidence="1 2">
    <location>
        <position position="93"/>
    </location>
    <ligand>
        <name>Mg(2+)</name>
        <dbReference type="ChEBI" id="CHEBI:18420"/>
        <label>2</label>
    </ligand>
</feature>
<comment type="similarity">
    <text evidence="1">Belongs to the inositol monophosphatase superfamily. CysQ family.</text>
</comment>
<sequence length="265" mass="27952">MPTLDDKNAIAFEFARICSLAAVKVMEIYESDFEARGKDDKSPVTDADELAEKIILTELAHLLPEIPVLAEESFAAGFRPKTDGAFILVDPVDGTKEFINKNGEFTVNIALIEGRVPTAGCVFAPARERIFVGGTQAWAGTLKAGQSVSADALALISTRARPASGMTAVMSRSHADETTLAFADAQGVTERVSAGSSLKFCLIAEGTADVYPRFGPTMEWDTGAGHAVLNAAGGAVLTPDGAPFVYAKEDAGYLNGAFVAWGRTE</sequence>
<accession>A0A495D141</accession>
<dbReference type="GO" id="GO:0005886">
    <property type="term" value="C:plasma membrane"/>
    <property type="evidence" value="ECO:0007669"/>
    <property type="project" value="UniProtKB-SubCell"/>
</dbReference>
<feature type="binding site" evidence="1">
    <location>
        <begin position="92"/>
        <end position="95"/>
    </location>
    <ligand>
        <name>substrate</name>
    </ligand>
</feature>
<keyword evidence="1 2" id="KW-0479">Metal-binding</keyword>
<gene>
    <name evidence="1" type="primary">cysQ</name>
    <name evidence="3" type="ORF">C7435_3123</name>
</gene>
<keyword evidence="1" id="KW-0472">Membrane</keyword>
<feature type="binding site" evidence="1">
    <location>
        <position position="221"/>
    </location>
    <ligand>
        <name>substrate</name>
    </ligand>
</feature>
<keyword evidence="1" id="KW-0997">Cell inner membrane</keyword>
<comment type="catalytic activity">
    <reaction evidence="1">
        <text>adenosine 3',5'-bisphosphate + H2O = AMP + phosphate</text>
        <dbReference type="Rhea" id="RHEA:10040"/>
        <dbReference type="ChEBI" id="CHEBI:15377"/>
        <dbReference type="ChEBI" id="CHEBI:43474"/>
        <dbReference type="ChEBI" id="CHEBI:58343"/>
        <dbReference type="ChEBI" id="CHEBI:456215"/>
        <dbReference type="EC" id="3.1.3.7"/>
    </reaction>
</comment>
<dbReference type="Gene3D" id="3.30.540.10">
    <property type="entry name" value="Fructose-1,6-Bisphosphatase, subunit A, domain 1"/>
    <property type="match status" value="1"/>
</dbReference>
<dbReference type="Gene3D" id="3.40.190.80">
    <property type="match status" value="1"/>
</dbReference>
<dbReference type="EMBL" id="RBIM01000008">
    <property type="protein sequence ID" value="RKQ94151.1"/>
    <property type="molecule type" value="Genomic_DNA"/>
</dbReference>
<feature type="binding site" evidence="1">
    <location>
        <position position="71"/>
    </location>
    <ligand>
        <name>Mg(2+)</name>
        <dbReference type="ChEBI" id="CHEBI:18420"/>
        <label>1</label>
    </ligand>
</feature>
<feature type="binding site" evidence="2">
    <location>
        <position position="221"/>
    </location>
    <ligand>
        <name>Mg(2+)</name>
        <dbReference type="ChEBI" id="CHEBI:18420"/>
        <label>1</label>
        <note>catalytic</note>
    </ligand>
</feature>
<dbReference type="PRINTS" id="PR00377">
    <property type="entry name" value="IMPHPHTASES"/>
</dbReference>
<dbReference type="EC" id="3.1.3.7" evidence="1"/>
<evidence type="ECO:0000313" key="4">
    <source>
        <dbReference type="Proteomes" id="UP000273675"/>
    </source>
</evidence>
<comment type="subcellular location">
    <subcellularLocation>
        <location evidence="1">Cell inner membrane</location>
        <topology evidence="1">Peripheral membrane protein</topology>
        <orientation evidence="1">Cytoplasmic side</orientation>
    </subcellularLocation>
</comment>
<dbReference type="NCBIfam" id="TIGR01331">
    <property type="entry name" value="bisphos_cysQ"/>
    <property type="match status" value="1"/>
</dbReference>
<dbReference type="GO" id="GO:0000103">
    <property type="term" value="P:sulfate assimilation"/>
    <property type="evidence" value="ECO:0007669"/>
    <property type="project" value="TreeGrafter"/>
</dbReference>
<name>A0A495D141_9PROT</name>
<dbReference type="CDD" id="cd01638">
    <property type="entry name" value="CysQ"/>
    <property type="match status" value="1"/>
</dbReference>
<dbReference type="Pfam" id="PF00459">
    <property type="entry name" value="Inositol_P"/>
    <property type="match status" value="1"/>
</dbReference>
<evidence type="ECO:0000256" key="2">
    <source>
        <dbReference type="PIRSR" id="PIRSR600760-2"/>
    </source>
</evidence>
<comment type="caution">
    <text evidence="3">The sequence shown here is derived from an EMBL/GenBank/DDBJ whole genome shotgun (WGS) entry which is preliminary data.</text>
</comment>
<dbReference type="PANTHER" id="PTHR43028">
    <property type="entry name" value="3'(2'),5'-BISPHOSPHATE NUCLEOTIDASE 1"/>
    <property type="match status" value="1"/>
</dbReference>
<dbReference type="InterPro" id="IPR000760">
    <property type="entry name" value="Inositol_monophosphatase-like"/>
</dbReference>
<dbReference type="InterPro" id="IPR050725">
    <property type="entry name" value="CysQ/Inositol_MonoPase"/>
</dbReference>
<feature type="binding site" evidence="1">
    <location>
        <position position="71"/>
    </location>
    <ligand>
        <name>substrate</name>
    </ligand>
</feature>
<comment type="function">
    <text evidence="1">Converts adenosine-3',5'-bisphosphate (PAP) to AMP.</text>
</comment>
<keyword evidence="1" id="KW-0378">Hydrolase</keyword>
<proteinExistence type="inferred from homology"/>
<feature type="binding site" evidence="2">
    <location>
        <position position="71"/>
    </location>
    <ligand>
        <name>Mg(2+)</name>
        <dbReference type="ChEBI" id="CHEBI:18420"/>
        <label>1</label>
        <note>catalytic</note>
    </ligand>
</feature>
<comment type="cofactor">
    <cofactor evidence="1 2">
        <name>Mg(2+)</name>
        <dbReference type="ChEBI" id="CHEBI:18420"/>
    </cofactor>
</comment>
<dbReference type="SUPFAM" id="SSF56655">
    <property type="entry name" value="Carbohydrate phosphatase"/>
    <property type="match status" value="1"/>
</dbReference>
<feature type="binding site" evidence="1">
    <location>
        <position position="221"/>
    </location>
    <ligand>
        <name>Mg(2+)</name>
        <dbReference type="ChEBI" id="CHEBI:18420"/>
        <label>2</label>
    </ligand>
</feature>